<dbReference type="InterPro" id="IPR025555">
    <property type="entry name" value="YppG"/>
</dbReference>
<evidence type="ECO:0000256" key="1">
    <source>
        <dbReference type="SAM" id="MobiDB-lite"/>
    </source>
</evidence>
<evidence type="ECO:0000313" key="3">
    <source>
        <dbReference type="Proteomes" id="UP000270219"/>
    </source>
</evidence>
<comment type="caution">
    <text evidence="2">The sequence shown here is derived from an EMBL/GenBank/DDBJ whole genome shotgun (WGS) entry which is preliminary data.</text>
</comment>
<accession>A0A498DA31</accession>
<dbReference type="OrthoDB" id="2890507at2"/>
<feature type="region of interest" description="Disordered" evidence="1">
    <location>
        <begin position="1"/>
        <end position="27"/>
    </location>
</feature>
<proteinExistence type="predicted"/>
<sequence>MFMERPRRRPAPQRRPFSSRRPVKQEISTSERLLSMFQDDDGNLDFEKMTGTFHKLNDIYGQVSPLITRFRKK</sequence>
<gene>
    <name evidence="2" type="ORF">D8M04_08335</name>
</gene>
<reference evidence="2 3" key="1">
    <citation type="submission" date="2018-10" db="EMBL/GenBank/DDBJ databases">
        <title>Oceanobacillus sp. YLB-02 draft genome.</title>
        <authorList>
            <person name="Yu L."/>
        </authorList>
    </citation>
    <scope>NUCLEOTIDE SEQUENCE [LARGE SCALE GENOMIC DNA]</scope>
    <source>
        <strain evidence="2 3">YLB-02</strain>
    </source>
</reference>
<dbReference type="EMBL" id="RCHR01000003">
    <property type="protein sequence ID" value="RLL44880.1"/>
    <property type="molecule type" value="Genomic_DNA"/>
</dbReference>
<protein>
    <submittedName>
        <fullName evidence="2">Uncharacterized protein</fullName>
    </submittedName>
</protein>
<keyword evidence="3" id="KW-1185">Reference proteome</keyword>
<dbReference type="AlphaFoldDB" id="A0A498DA31"/>
<dbReference type="RefSeq" id="WP_121522470.1">
    <property type="nucleotide sequence ID" value="NZ_RCHR01000003.1"/>
</dbReference>
<evidence type="ECO:0000313" key="2">
    <source>
        <dbReference type="EMBL" id="RLL44880.1"/>
    </source>
</evidence>
<feature type="compositionally biased region" description="Basic residues" evidence="1">
    <location>
        <begin position="1"/>
        <end position="22"/>
    </location>
</feature>
<dbReference type="Proteomes" id="UP000270219">
    <property type="component" value="Unassembled WGS sequence"/>
</dbReference>
<name>A0A498DA31_9BACI</name>
<dbReference type="Pfam" id="PF14179">
    <property type="entry name" value="YppG"/>
    <property type="match status" value="1"/>
</dbReference>
<organism evidence="2 3">
    <name type="scientific">Oceanobacillus piezotolerans</name>
    <dbReference type="NCBI Taxonomy" id="2448030"/>
    <lineage>
        <taxon>Bacteria</taxon>
        <taxon>Bacillati</taxon>
        <taxon>Bacillota</taxon>
        <taxon>Bacilli</taxon>
        <taxon>Bacillales</taxon>
        <taxon>Bacillaceae</taxon>
        <taxon>Oceanobacillus</taxon>
    </lineage>
</organism>